<keyword evidence="2" id="KW-1185">Reference proteome</keyword>
<evidence type="ECO:0000313" key="1">
    <source>
        <dbReference type="EMBL" id="TKR82329.1"/>
    </source>
</evidence>
<name>A0A4U5NGX1_STECR</name>
<dbReference type="EMBL" id="AZBU02000004">
    <property type="protein sequence ID" value="TKR82329.1"/>
    <property type="molecule type" value="Genomic_DNA"/>
</dbReference>
<evidence type="ECO:0000313" key="2">
    <source>
        <dbReference type="Proteomes" id="UP000298663"/>
    </source>
</evidence>
<proteinExistence type="predicted"/>
<dbReference type="Proteomes" id="UP000298663">
    <property type="component" value="Unassembled WGS sequence"/>
</dbReference>
<reference evidence="1 2" key="1">
    <citation type="journal article" date="2015" name="Genome Biol.">
        <title>Comparative genomics of Steinernema reveals deeply conserved gene regulatory networks.</title>
        <authorList>
            <person name="Dillman A.R."/>
            <person name="Macchietto M."/>
            <person name="Porter C.F."/>
            <person name="Rogers A."/>
            <person name="Williams B."/>
            <person name="Antoshechkin I."/>
            <person name="Lee M.M."/>
            <person name="Goodwin Z."/>
            <person name="Lu X."/>
            <person name="Lewis E.E."/>
            <person name="Goodrich-Blair H."/>
            <person name="Stock S.P."/>
            <person name="Adams B.J."/>
            <person name="Sternberg P.W."/>
            <person name="Mortazavi A."/>
        </authorList>
    </citation>
    <scope>NUCLEOTIDE SEQUENCE [LARGE SCALE GENOMIC DNA]</scope>
    <source>
        <strain evidence="1 2">ALL</strain>
    </source>
</reference>
<accession>A0A4U5NGX1</accession>
<dbReference type="AlphaFoldDB" id="A0A4U5NGX1"/>
<comment type="caution">
    <text evidence="1">The sequence shown here is derived from an EMBL/GenBank/DDBJ whole genome shotgun (WGS) entry which is preliminary data.</text>
</comment>
<sequence length="244" mass="28494">MKNLATKQRRRNVLLRQVNQKSPVDILFYRNEKTTQQKYKIVDISCKEQDLSTEKADRIFRIGSGSNFRLSDPDFRIGSNRTFNKCQIPCWLRQCACAACFEGSCFGVRQLFVAICRDFTWEMAPRSTSYGFFEQIDGFFKCKKCVSQLKKPADRSTGALCKHAKTHGDIETKREVKRSDEGLLRKQVKLDFAEDSKSRNEKILRFFAAFCFGSNRIFRIGSNFRFWTHSFNRCVFGQQIKLDF</sequence>
<organism evidence="1 2">
    <name type="scientific">Steinernema carpocapsae</name>
    <name type="common">Entomopathogenic nematode</name>
    <dbReference type="NCBI Taxonomy" id="34508"/>
    <lineage>
        <taxon>Eukaryota</taxon>
        <taxon>Metazoa</taxon>
        <taxon>Ecdysozoa</taxon>
        <taxon>Nematoda</taxon>
        <taxon>Chromadorea</taxon>
        <taxon>Rhabditida</taxon>
        <taxon>Tylenchina</taxon>
        <taxon>Panagrolaimomorpha</taxon>
        <taxon>Strongyloidoidea</taxon>
        <taxon>Steinernematidae</taxon>
        <taxon>Steinernema</taxon>
    </lineage>
</organism>
<gene>
    <name evidence="1" type="ORF">L596_016069</name>
</gene>
<reference evidence="1 2" key="2">
    <citation type="journal article" date="2019" name="G3 (Bethesda)">
        <title>Hybrid Assembly of the Genome of the Entomopathogenic Nematode Steinernema carpocapsae Identifies the X-Chromosome.</title>
        <authorList>
            <person name="Serra L."/>
            <person name="Macchietto M."/>
            <person name="Macias-Munoz A."/>
            <person name="McGill C.J."/>
            <person name="Rodriguez I.M."/>
            <person name="Rodriguez B."/>
            <person name="Murad R."/>
            <person name="Mortazavi A."/>
        </authorList>
    </citation>
    <scope>NUCLEOTIDE SEQUENCE [LARGE SCALE GENOMIC DNA]</scope>
    <source>
        <strain evidence="1 2">ALL</strain>
    </source>
</reference>
<protein>
    <submittedName>
        <fullName evidence="1">Uncharacterized protein</fullName>
    </submittedName>
</protein>